<dbReference type="GO" id="GO:0004331">
    <property type="term" value="F:fructose-2,6-bisphosphate 2-phosphatase activity"/>
    <property type="evidence" value="ECO:0007669"/>
    <property type="project" value="TreeGrafter"/>
</dbReference>
<dbReference type="PANTHER" id="PTHR46517">
    <property type="entry name" value="FRUCTOSE-2,6-BISPHOSPHATASE TIGAR"/>
    <property type="match status" value="1"/>
</dbReference>
<dbReference type="PANTHER" id="PTHR46517:SF1">
    <property type="entry name" value="FRUCTOSE-2,6-BISPHOSPHATASE TIGAR"/>
    <property type="match status" value="1"/>
</dbReference>
<dbReference type="SMART" id="SM00855">
    <property type="entry name" value="PGAM"/>
    <property type="match status" value="1"/>
</dbReference>
<dbReference type="Proteomes" id="UP000243884">
    <property type="component" value="Unassembled WGS sequence"/>
</dbReference>
<reference evidence="6" key="1">
    <citation type="submission" date="2017-04" db="EMBL/GenBank/DDBJ databases">
        <authorList>
            <person name="Varghese N."/>
            <person name="Submissions S."/>
        </authorList>
    </citation>
    <scope>NUCLEOTIDE SEQUENCE [LARGE SCALE GENOMIC DNA]</scope>
    <source>
        <strain evidence="6">DSM 21500</strain>
    </source>
</reference>
<dbReference type="InterPro" id="IPR029033">
    <property type="entry name" value="His_PPase_superfam"/>
</dbReference>
<dbReference type="STRING" id="371602.SAMN04487984_0586"/>
<keyword evidence="1" id="KW-0378">Hydrolase</keyword>
<dbReference type="GO" id="GO:0043456">
    <property type="term" value="P:regulation of pentose-phosphate shunt"/>
    <property type="evidence" value="ECO:0007669"/>
    <property type="project" value="TreeGrafter"/>
</dbReference>
<dbReference type="RefSeq" id="WP_084098348.1">
    <property type="nucleotide sequence ID" value="NZ_FWXK01000002.1"/>
</dbReference>
<feature type="active site" description="Tele-phosphohistidine intermediate" evidence="2">
    <location>
        <position position="12"/>
    </location>
</feature>
<dbReference type="InterPro" id="IPR013078">
    <property type="entry name" value="His_Pase_superF_clade-1"/>
</dbReference>
<name>A0A1W1YEM2_9LACT</name>
<feature type="site" description="Transition state stabilizer" evidence="4">
    <location>
        <position position="177"/>
    </location>
</feature>
<evidence type="ECO:0000256" key="3">
    <source>
        <dbReference type="PIRSR" id="PIRSR613078-2"/>
    </source>
</evidence>
<accession>A0A1W1YEM2</accession>
<dbReference type="Pfam" id="PF00300">
    <property type="entry name" value="His_Phos_1"/>
    <property type="match status" value="1"/>
</dbReference>
<evidence type="ECO:0000256" key="2">
    <source>
        <dbReference type="PIRSR" id="PIRSR613078-1"/>
    </source>
</evidence>
<gene>
    <name evidence="5" type="ORF">SAMN04487984_0586</name>
</gene>
<sequence>MAKGVTIYFMRHAQTYLNKYNRMQGWADAPLTDKGVEDVRQSARGLADVDFQAVYTSDLQRTVQTAEIVLEENHYADKNLRIEKRPEFREVFFGSLEGLPAADIWNQIGQNVNNDEDSYSGLIADDAVKRELNFLHDLDPYHDAEDFMNFWMRVELGLIDVITKHRESDKTILIVSHGMTIRNMIHELIPDFQIDSLLDNASVSIVRYEDGQYHLEAYNQTEHFKTD</sequence>
<dbReference type="OrthoDB" id="4131070at2"/>
<evidence type="ECO:0000256" key="4">
    <source>
        <dbReference type="PIRSR" id="PIRSR613078-3"/>
    </source>
</evidence>
<keyword evidence="6" id="KW-1185">Reference proteome</keyword>
<dbReference type="CDD" id="cd07067">
    <property type="entry name" value="HP_PGM_like"/>
    <property type="match status" value="1"/>
</dbReference>
<evidence type="ECO:0000256" key="1">
    <source>
        <dbReference type="ARBA" id="ARBA00022801"/>
    </source>
</evidence>
<organism evidence="5 6">
    <name type="scientific">Aerococcus suis</name>
    <dbReference type="NCBI Taxonomy" id="371602"/>
    <lineage>
        <taxon>Bacteria</taxon>
        <taxon>Bacillati</taxon>
        <taxon>Bacillota</taxon>
        <taxon>Bacilli</taxon>
        <taxon>Lactobacillales</taxon>
        <taxon>Aerococcaceae</taxon>
        <taxon>Aerococcus</taxon>
    </lineage>
</organism>
<protein>
    <submittedName>
        <fullName evidence="5">Probable phosphoglycerate mutase</fullName>
    </submittedName>
</protein>
<dbReference type="EMBL" id="FWXK01000002">
    <property type="protein sequence ID" value="SMC34261.1"/>
    <property type="molecule type" value="Genomic_DNA"/>
</dbReference>
<feature type="active site" description="Proton donor/acceptor" evidence="2">
    <location>
        <position position="90"/>
    </location>
</feature>
<dbReference type="AlphaFoldDB" id="A0A1W1YEM2"/>
<evidence type="ECO:0000313" key="6">
    <source>
        <dbReference type="Proteomes" id="UP000243884"/>
    </source>
</evidence>
<feature type="binding site" evidence="3">
    <location>
        <begin position="11"/>
        <end position="18"/>
    </location>
    <ligand>
        <name>substrate</name>
    </ligand>
</feature>
<dbReference type="InterPro" id="IPR051695">
    <property type="entry name" value="Phosphoglycerate_Mutase"/>
</dbReference>
<evidence type="ECO:0000313" key="5">
    <source>
        <dbReference type="EMBL" id="SMC34261.1"/>
    </source>
</evidence>
<dbReference type="GO" id="GO:0045820">
    <property type="term" value="P:negative regulation of glycolytic process"/>
    <property type="evidence" value="ECO:0007669"/>
    <property type="project" value="TreeGrafter"/>
</dbReference>
<dbReference type="Gene3D" id="3.40.50.1240">
    <property type="entry name" value="Phosphoglycerate mutase-like"/>
    <property type="match status" value="1"/>
</dbReference>
<proteinExistence type="predicted"/>
<feature type="binding site" evidence="3">
    <location>
        <position position="61"/>
    </location>
    <ligand>
        <name>substrate</name>
    </ligand>
</feature>
<dbReference type="GO" id="GO:0005829">
    <property type="term" value="C:cytosol"/>
    <property type="evidence" value="ECO:0007669"/>
    <property type="project" value="TreeGrafter"/>
</dbReference>
<dbReference type="SUPFAM" id="SSF53254">
    <property type="entry name" value="Phosphoglycerate mutase-like"/>
    <property type="match status" value="1"/>
</dbReference>